<keyword evidence="5 6" id="KW-0539">Nucleus</keyword>
<gene>
    <name evidence="6" type="primary">MED10</name>
    <name evidence="7" type="ORF">LTR62_006300</name>
</gene>
<sequence>MAALTVRDVEVHLRSIVSNLYCLMIQTHDYSGPGTQVAMTDEINRLIQNLVLVSQQARKLDVHVPIGVIQYIEQARNPDVYTREFVEAVMKWNQQLKGRSEAFARFRDILAREMMSGIPEVREDVVEIVSYTGGQVV</sequence>
<comment type="function">
    <text evidence="6">Component of the Mediator complex, a coactivator involved in the regulated transcription of nearly all RNA polymerase II-dependent genes. Mediator functions as a bridge to convey information from gene-specific regulatory proteins to the basal RNA polymerase II transcription machinery. Mediator is recruited to promoters by direct interactions with regulatory proteins and serves as a scaffold for the assembly of a functional preinitiation complex with RNA polymerase II and the general transcription factors.</text>
</comment>
<dbReference type="Pfam" id="PF09748">
    <property type="entry name" value="Med10"/>
    <property type="match status" value="1"/>
</dbReference>
<dbReference type="GO" id="GO:0003712">
    <property type="term" value="F:transcription coregulator activity"/>
    <property type="evidence" value="ECO:0007669"/>
    <property type="project" value="InterPro"/>
</dbReference>
<evidence type="ECO:0000313" key="8">
    <source>
        <dbReference type="Proteomes" id="UP001310890"/>
    </source>
</evidence>
<dbReference type="GO" id="GO:0016592">
    <property type="term" value="C:mediator complex"/>
    <property type="evidence" value="ECO:0007669"/>
    <property type="project" value="InterPro"/>
</dbReference>
<keyword evidence="6" id="KW-0010">Activator</keyword>
<evidence type="ECO:0000256" key="4">
    <source>
        <dbReference type="ARBA" id="ARBA00023163"/>
    </source>
</evidence>
<comment type="similarity">
    <text evidence="2 6">Belongs to the Mediator complex subunit 10 family.</text>
</comment>
<keyword evidence="4 6" id="KW-0804">Transcription</keyword>
<keyword evidence="3 6" id="KW-0805">Transcription regulation</keyword>
<comment type="subcellular location">
    <subcellularLocation>
        <location evidence="1 6">Nucleus</location>
    </subcellularLocation>
</comment>
<evidence type="ECO:0000256" key="1">
    <source>
        <dbReference type="ARBA" id="ARBA00004123"/>
    </source>
</evidence>
<organism evidence="7 8">
    <name type="scientific">Meristemomyces frigidus</name>
    <dbReference type="NCBI Taxonomy" id="1508187"/>
    <lineage>
        <taxon>Eukaryota</taxon>
        <taxon>Fungi</taxon>
        <taxon>Dikarya</taxon>
        <taxon>Ascomycota</taxon>
        <taxon>Pezizomycotina</taxon>
        <taxon>Dothideomycetes</taxon>
        <taxon>Dothideomycetidae</taxon>
        <taxon>Mycosphaerellales</taxon>
        <taxon>Teratosphaeriaceae</taxon>
        <taxon>Meristemomyces</taxon>
    </lineage>
</organism>
<evidence type="ECO:0000256" key="6">
    <source>
        <dbReference type="RuleBase" id="RU364146"/>
    </source>
</evidence>
<protein>
    <recommendedName>
        <fullName evidence="6">Mediator of RNA polymerase II transcription subunit 10</fullName>
    </recommendedName>
    <alternativeName>
        <fullName evidence="6">Mediator complex subunit 10</fullName>
    </alternativeName>
</protein>
<comment type="subunit">
    <text evidence="6">Component of the Mediator complex.</text>
</comment>
<dbReference type="AlphaFoldDB" id="A0AAN7YMY8"/>
<comment type="caution">
    <text evidence="7">The sequence shown here is derived from an EMBL/GenBank/DDBJ whole genome shotgun (WGS) entry which is preliminary data.</text>
</comment>
<accession>A0AAN7YMY8</accession>
<proteinExistence type="inferred from homology"/>
<dbReference type="EMBL" id="JAVRRL010000054">
    <property type="protein sequence ID" value="KAK5110056.1"/>
    <property type="molecule type" value="Genomic_DNA"/>
</dbReference>
<dbReference type="GO" id="GO:0006357">
    <property type="term" value="P:regulation of transcription by RNA polymerase II"/>
    <property type="evidence" value="ECO:0007669"/>
    <property type="project" value="InterPro"/>
</dbReference>
<evidence type="ECO:0000256" key="3">
    <source>
        <dbReference type="ARBA" id="ARBA00023015"/>
    </source>
</evidence>
<dbReference type="InterPro" id="IPR019145">
    <property type="entry name" value="Mediator_Med10"/>
</dbReference>
<evidence type="ECO:0000256" key="2">
    <source>
        <dbReference type="ARBA" id="ARBA00005389"/>
    </source>
</evidence>
<evidence type="ECO:0000256" key="5">
    <source>
        <dbReference type="ARBA" id="ARBA00023242"/>
    </source>
</evidence>
<name>A0AAN7YMY8_9PEZI</name>
<evidence type="ECO:0000313" key="7">
    <source>
        <dbReference type="EMBL" id="KAK5110056.1"/>
    </source>
</evidence>
<dbReference type="Proteomes" id="UP001310890">
    <property type="component" value="Unassembled WGS sequence"/>
</dbReference>
<reference evidence="7" key="1">
    <citation type="submission" date="2023-08" db="EMBL/GenBank/DDBJ databases">
        <title>Black Yeasts Isolated from many extreme environments.</title>
        <authorList>
            <person name="Coleine C."/>
            <person name="Stajich J.E."/>
            <person name="Selbmann L."/>
        </authorList>
    </citation>
    <scope>NUCLEOTIDE SEQUENCE</scope>
    <source>
        <strain evidence="7">CCFEE 5401</strain>
    </source>
</reference>